<evidence type="ECO:0000313" key="2">
    <source>
        <dbReference type="Proteomes" id="UP000184172"/>
    </source>
</evidence>
<dbReference type="Proteomes" id="UP000184172">
    <property type="component" value="Unassembled WGS sequence"/>
</dbReference>
<sequence>MLYYRIEKVPRLWDFFIKWNQNFKNVNPIFGLRNMVVTIAFS</sequence>
<name>A0A1M6JS85_9FLAO</name>
<organism evidence="1 2">
    <name type="scientific">Aequorivita viscosa</name>
    <dbReference type="NCBI Taxonomy" id="797419"/>
    <lineage>
        <taxon>Bacteria</taxon>
        <taxon>Pseudomonadati</taxon>
        <taxon>Bacteroidota</taxon>
        <taxon>Flavobacteriia</taxon>
        <taxon>Flavobacteriales</taxon>
        <taxon>Flavobacteriaceae</taxon>
        <taxon>Aequorivita</taxon>
    </lineage>
</organism>
<protein>
    <submittedName>
        <fullName evidence="1">Uncharacterized protein</fullName>
    </submittedName>
</protein>
<proteinExistence type="predicted"/>
<accession>A0A1M6JS85</accession>
<keyword evidence="2" id="KW-1185">Reference proteome</keyword>
<dbReference type="EMBL" id="FQYV01000018">
    <property type="protein sequence ID" value="SHJ49482.1"/>
    <property type="molecule type" value="Genomic_DNA"/>
</dbReference>
<evidence type="ECO:0000313" key="1">
    <source>
        <dbReference type="EMBL" id="SHJ49482.1"/>
    </source>
</evidence>
<reference evidence="2" key="1">
    <citation type="submission" date="2016-11" db="EMBL/GenBank/DDBJ databases">
        <authorList>
            <person name="Varghese N."/>
            <person name="Submissions S."/>
        </authorList>
    </citation>
    <scope>NUCLEOTIDE SEQUENCE [LARGE SCALE GENOMIC DNA]</scope>
    <source>
        <strain evidence="2">DSM 26349</strain>
    </source>
</reference>
<gene>
    <name evidence="1" type="ORF">SAMN04487908_11820</name>
</gene>
<dbReference type="AlphaFoldDB" id="A0A1M6JS85"/>